<dbReference type="PROSITE" id="PS50109">
    <property type="entry name" value="HIS_KIN"/>
    <property type="match status" value="1"/>
</dbReference>
<accession>A0A8H3I9H3</accession>
<name>A0A8H3I9H3_9LECA</name>
<evidence type="ECO:0000256" key="1">
    <source>
        <dbReference type="ARBA" id="ARBA00023242"/>
    </source>
</evidence>
<keyword evidence="1" id="KW-0539">Nucleus</keyword>
<evidence type="ECO:0000313" key="6">
    <source>
        <dbReference type="Proteomes" id="UP000664169"/>
    </source>
</evidence>
<dbReference type="GO" id="GO:0016772">
    <property type="term" value="F:transferase activity, transferring phosphorus-containing groups"/>
    <property type="evidence" value="ECO:0007669"/>
    <property type="project" value="InterPro"/>
</dbReference>
<dbReference type="SUPFAM" id="SSF57701">
    <property type="entry name" value="Zn2/Cys6 DNA-binding domain"/>
    <property type="match status" value="1"/>
</dbReference>
<sequence>MSAIKNVLKYSTWQENKYHVVQEPYDLRQLEADILPNVLDGLFYEQTNGLSIEFCFDIEGLEAKYDCLNSQDRQAHDTTVAMTSNLKLHNSTAPRLDFVTNAPLLQECLSAVLLNAIQACSTCEAGIVKLIMRRKDSSLSFHVVDNGVGIESMHHAIINQPYEKVDTNIAGAGLGLTMASELAKESGGSVDLIWSTLGQGSEFRLRFDNSSFDEHSMQPSRHKSLSLERIPREFQISKVGSNRVHFLDHTMGFLHANGFVRSDNPDVGLVFTNGQDSDCQQIHSEFPKAIIIQYCSQSSFPSNIHSNPAKDSGLHYVIRVSGYLTNLKLEQILKEAEILYTKLLEQMPKYDGKARSIDSLSPKLSVPLPVRFAQEDDDGLLFLLSREPGKPIQDPIMKQLPRHKDSASIPADDAIDAIDATNTLATDVTGINDLLDGDVIGSGSDSITAIAANETFTDPSSGQMTFACNECRRKKVKCNGNKLSCGMCEKRKVSYSYAAPSRQHRIVALHQKLREAYNEIHIMREFIRGLEEGEHEGKGKKKDEMETKVATSLEAYMDGSDGSRSDPRSTQSPTFVQGERPPGGLSPFLNEEAVKSGRLEVVHVQDENLVLQNESLHGQIATHLHALTPLHYPLDDGPSKPCILQILRCKGYLAQGIAAEDIMGFEKPDMTIVLDATLLHSHSFVTWIVHFVDAFASASSKGLELNLRLSCVYSMFHLLRWMIEPTAENYHRVPEFLKPSVVQLFVPHSPWIDFVVLTSMRDDFILHPQEGHFRQWTETFRNVTIRWPNQDIRSLVILDPDTNCLHVTSEFEMAIKDVNS</sequence>
<feature type="domain" description="Histidine kinase" evidence="4">
    <location>
        <begin position="105"/>
        <end position="211"/>
    </location>
</feature>
<dbReference type="EMBL" id="CAJPDQ010000015">
    <property type="protein sequence ID" value="CAF9919867.1"/>
    <property type="molecule type" value="Genomic_DNA"/>
</dbReference>
<evidence type="ECO:0000256" key="2">
    <source>
        <dbReference type="SAM" id="MobiDB-lite"/>
    </source>
</evidence>
<dbReference type="Gene3D" id="3.30.565.10">
    <property type="entry name" value="Histidine kinase-like ATPase, C-terminal domain"/>
    <property type="match status" value="1"/>
</dbReference>
<organism evidence="5 6">
    <name type="scientific">Gomphillus americanus</name>
    <dbReference type="NCBI Taxonomy" id="1940652"/>
    <lineage>
        <taxon>Eukaryota</taxon>
        <taxon>Fungi</taxon>
        <taxon>Dikarya</taxon>
        <taxon>Ascomycota</taxon>
        <taxon>Pezizomycotina</taxon>
        <taxon>Lecanoromycetes</taxon>
        <taxon>OSLEUM clade</taxon>
        <taxon>Ostropomycetidae</taxon>
        <taxon>Ostropales</taxon>
        <taxon>Graphidaceae</taxon>
        <taxon>Gomphilloideae</taxon>
        <taxon>Gomphillus</taxon>
    </lineage>
</organism>
<dbReference type="GO" id="GO:0008270">
    <property type="term" value="F:zinc ion binding"/>
    <property type="evidence" value="ECO:0007669"/>
    <property type="project" value="InterPro"/>
</dbReference>
<dbReference type="OrthoDB" id="2985014at2759"/>
<dbReference type="InterPro" id="IPR001138">
    <property type="entry name" value="Zn2Cys6_DnaBD"/>
</dbReference>
<dbReference type="PROSITE" id="PS50048">
    <property type="entry name" value="ZN2_CY6_FUNGAL_2"/>
    <property type="match status" value="1"/>
</dbReference>
<dbReference type="Proteomes" id="UP000664169">
    <property type="component" value="Unassembled WGS sequence"/>
</dbReference>
<evidence type="ECO:0000259" key="3">
    <source>
        <dbReference type="PROSITE" id="PS50048"/>
    </source>
</evidence>
<dbReference type="PANTHER" id="PTHR37012:SF2">
    <property type="entry name" value="BZIP DOMAIN-CONTAINING PROTEIN-RELATED"/>
    <property type="match status" value="1"/>
</dbReference>
<feature type="region of interest" description="Disordered" evidence="2">
    <location>
        <begin position="556"/>
        <end position="587"/>
    </location>
</feature>
<dbReference type="InterPro" id="IPR005467">
    <property type="entry name" value="His_kinase_dom"/>
</dbReference>
<reference evidence="5" key="1">
    <citation type="submission" date="2021-03" db="EMBL/GenBank/DDBJ databases">
        <authorList>
            <person name="Tagirdzhanova G."/>
        </authorList>
    </citation>
    <scope>NUCLEOTIDE SEQUENCE</scope>
</reference>
<dbReference type="CDD" id="cd00067">
    <property type="entry name" value="GAL4"/>
    <property type="match status" value="1"/>
</dbReference>
<dbReference type="InterPro" id="IPR004358">
    <property type="entry name" value="Sig_transdc_His_kin-like_C"/>
</dbReference>
<dbReference type="SMART" id="SM00387">
    <property type="entry name" value="HATPase_c"/>
    <property type="match status" value="1"/>
</dbReference>
<dbReference type="AlphaFoldDB" id="A0A8H3I9H3"/>
<dbReference type="InterPro" id="IPR003594">
    <property type="entry name" value="HATPase_dom"/>
</dbReference>
<keyword evidence="6" id="KW-1185">Reference proteome</keyword>
<dbReference type="GO" id="GO:0000981">
    <property type="term" value="F:DNA-binding transcription factor activity, RNA polymerase II-specific"/>
    <property type="evidence" value="ECO:0007669"/>
    <property type="project" value="InterPro"/>
</dbReference>
<protein>
    <recommendedName>
        <fullName evidence="7">Zn(2)-C6 fungal-type domain-containing protein</fullName>
    </recommendedName>
</protein>
<dbReference type="SUPFAM" id="SSF55874">
    <property type="entry name" value="ATPase domain of HSP90 chaperone/DNA topoisomerase II/histidine kinase"/>
    <property type="match status" value="1"/>
</dbReference>
<dbReference type="PRINTS" id="PR00344">
    <property type="entry name" value="BCTRLSENSOR"/>
</dbReference>
<proteinExistence type="predicted"/>
<comment type="caution">
    <text evidence="5">The sequence shown here is derived from an EMBL/GenBank/DDBJ whole genome shotgun (WGS) entry which is preliminary data.</text>
</comment>
<dbReference type="Pfam" id="PF11905">
    <property type="entry name" value="DUF3425"/>
    <property type="match status" value="1"/>
</dbReference>
<evidence type="ECO:0000259" key="4">
    <source>
        <dbReference type="PROSITE" id="PS50109"/>
    </source>
</evidence>
<dbReference type="InterPro" id="IPR021833">
    <property type="entry name" value="DUF3425"/>
</dbReference>
<dbReference type="PANTHER" id="PTHR37012">
    <property type="entry name" value="B-ZIP TRANSCRIPTION FACTOR (EUROFUNG)-RELATED"/>
    <property type="match status" value="1"/>
</dbReference>
<dbReference type="Gene3D" id="4.10.240.10">
    <property type="entry name" value="Zn(2)-C6 fungal-type DNA-binding domain"/>
    <property type="match status" value="1"/>
</dbReference>
<dbReference type="SMART" id="SM00066">
    <property type="entry name" value="GAL4"/>
    <property type="match status" value="1"/>
</dbReference>
<feature type="domain" description="Zn(2)-C6 fungal-type" evidence="3">
    <location>
        <begin position="467"/>
        <end position="497"/>
    </location>
</feature>
<dbReference type="Pfam" id="PF00172">
    <property type="entry name" value="Zn_clus"/>
    <property type="match status" value="1"/>
</dbReference>
<dbReference type="InterPro" id="IPR036864">
    <property type="entry name" value="Zn2-C6_fun-type_DNA-bd_sf"/>
</dbReference>
<dbReference type="InterPro" id="IPR036890">
    <property type="entry name" value="HATPase_C_sf"/>
</dbReference>
<evidence type="ECO:0008006" key="7">
    <source>
        <dbReference type="Google" id="ProtNLM"/>
    </source>
</evidence>
<gene>
    <name evidence="5" type="ORF">GOMPHAMPRED_001905</name>
</gene>
<dbReference type="Pfam" id="PF02518">
    <property type="entry name" value="HATPase_c"/>
    <property type="match status" value="1"/>
</dbReference>
<evidence type="ECO:0000313" key="5">
    <source>
        <dbReference type="EMBL" id="CAF9919867.1"/>
    </source>
</evidence>